<dbReference type="PANTHER" id="PTHR43591">
    <property type="entry name" value="METHYLTRANSFERASE"/>
    <property type="match status" value="1"/>
</dbReference>
<evidence type="ECO:0000313" key="2">
    <source>
        <dbReference type="EMBL" id="MYN29501.1"/>
    </source>
</evidence>
<proteinExistence type="predicted"/>
<dbReference type="CDD" id="cd02440">
    <property type="entry name" value="AdoMet_MTases"/>
    <property type="match status" value="1"/>
</dbReference>
<keyword evidence="2" id="KW-0808">Transferase</keyword>
<dbReference type="GO" id="GO:0008168">
    <property type="term" value="F:methyltransferase activity"/>
    <property type="evidence" value="ECO:0007669"/>
    <property type="project" value="UniProtKB-KW"/>
</dbReference>
<dbReference type="EMBL" id="WWCT01000023">
    <property type="protein sequence ID" value="MYN29501.1"/>
    <property type="molecule type" value="Genomic_DNA"/>
</dbReference>
<accession>A0ABW9W614</accession>
<dbReference type="Gene3D" id="3.40.50.150">
    <property type="entry name" value="Vaccinia Virus protein VP39"/>
    <property type="match status" value="1"/>
</dbReference>
<dbReference type="SUPFAM" id="SSF53335">
    <property type="entry name" value="S-adenosyl-L-methionine-dependent methyltransferases"/>
    <property type="match status" value="1"/>
</dbReference>
<keyword evidence="2" id="KW-0489">Methyltransferase</keyword>
<sequence length="310" mass="34258">MNALNNYTNLPQSDIWSNWLLHHRHGGDAAALGVIRAETERFADRVLQGGQIEANMTLLDVGAGDGLVAFRAIHHTGPSLRVILTDVSEPMLQHAQQLAEQSGVLKQCTFHACAADQLHQLEDESIDVVVTRAVLAYVGDKAAAFREFLRVLKPGGRISLCEPVMRDDALGVYMLKQAVDADGLQDGDRLLGLQCRIMAAQYPHTLEDIAKNPTTNYTERDLVHLARAAGFQDVHMELHIDLKQTSQRNWETFLECSPHPLAPSVKQIIAEHFSADERAYFHATYRQIVEGGSSIGTSRNAYLTASKPES</sequence>
<dbReference type="InterPro" id="IPR029063">
    <property type="entry name" value="SAM-dependent_MTases_sf"/>
</dbReference>
<reference evidence="2 3" key="1">
    <citation type="submission" date="2019-12" db="EMBL/GenBank/DDBJ databases">
        <title>Novel species isolated from a subtropical stream in China.</title>
        <authorList>
            <person name="Lu H."/>
        </authorList>
    </citation>
    <scope>NUCLEOTIDE SEQUENCE [LARGE SCALE GENOMIC DNA]</scope>
    <source>
        <strain evidence="2 3">CY42W</strain>
    </source>
</reference>
<dbReference type="InterPro" id="IPR025714">
    <property type="entry name" value="Methyltranfer_dom"/>
</dbReference>
<dbReference type="GO" id="GO:0032259">
    <property type="term" value="P:methylation"/>
    <property type="evidence" value="ECO:0007669"/>
    <property type="project" value="UniProtKB-KW"/>
</dbReference>
<name>A0ABW9W614_9BURK</name>
<gene>
    <name evidence="2" type="ORF">GTP69_24170</name>
</gene>
<dbReference type="Proteomes" id="UP000642144">
    <property type="component" value="Unassembled WGS sequence"/>
</dbReference>
<evidence type="ECO:0000313" key="3">
    <source>
        <dbReference type="Proteomes" id="UP000642144"/>
    </source>
</evidence>
<evidence type="ECO:0000259" key="1">
    <source>
        <dbReference type="Pfam" id="PF13847"/>
    </source>
</evidence>
<dbReference type="Pfam" id="PF13847">
    <property type="entry name" value="Methyltransf_31"/>
    <property type="match status" value="1"/>
</dbReference>
<comment type="caution">
    <text evidence="2">The sequence shown here is derived from an EMBL/GenBank/DDBJ whole genome shotgun (WGS) entry which is preliminary data.</text>
</comment>
<organism evidence="2 3">
    <name type="scientific">Duganella levis</name>
    <dbReference type="NCBI Taxonomy" id="2692169"/>
    <lineage>
        <taxon>Bacteria</taxon>
        <taxon>Pseudomonadati</taxon>
        <taxon>Pseudomonadota</taxon>
        <taxon>Betaproteobacteria</taxon>
        <taxon>Burkholderiales</taxon>
        <taxon>Oxalobacteraceae</taxon>
        <taxon>Telluria group</taxon>
        <taxon>Duganella</taxon>
    </lineage>
</organism>
<feature type="domain" description="Methyltransferase" evidence="1">
    <location>
        <begin position="53"/>
        <end position="167"/>
    </location>
</feature>
<keyword evidence="3" id="KW-1185">Reference proteome</keyword>
<protein>
    <submittedName>
        <fullName evidence="2">Methyltransferase domain-containing protein</fullName>
    </submittedName>
</protein>
<dbReference type="RefSeq" id="WP_161057258.1">
    <property type="nucleotide sequence ID" value="NZ_WWCT01000023.1"/>
</dbReference>